<gene>
    <name evidence="1" type="ORF">J1N35_029414</name>
</gene>
<proteinExistence type="predicted"/>
<dbReference type="EMBL" id="JAIQCV010000009">
    <property type="protein sequence ID" value="KAH1064427.1"/>
    <property type="molecule type" value="Genomic_DNA"/>
</dbReference>
<name>A0A9D3UXQ7_9ROSI</name>
<dbReference type="AlphaFoldDB" id="A0A9D3UXQ7"/>
<keyword evidence="2" id="KW-1185">Reference proteome</keyword>
<organism evidence="1 2">
    <name type="scientific">Gossypium stocksii</name>
    <dbReference type="NCBI Taxonomy" id="47602"/>
    <lineage>
        <taxon>Eukaryota</taxon>
        <taxon>Viridiplantae</taxon>
        <taxon>Streptophyta</taxon>
        <taxon>Embryophyta</taxon>
        <taxon>Tracheophyta</taxon>
        <taxon>Spermatophyta</taxon>
        <taxon>Magnoliopsida</taxon>
        <taxon>eudicotyledons</taxon>
        <taxon>Gunneridae</taxon>
        <taxon>Pentapetalae</taxon>
        <taxon>rosids</taxon>
        <taxon>malvids</taxon>
        <taxon>Malvales</taxon>
        <taxon>Malvaceae</taxon>
        <taxon>Malvoideae</taxon>
        <taxon>Gossypium</taxon>
    </lineage>
</organism>
<dbReference type="Proteomes" id="UP000828251">
    <property type="component" value="Unassembled WGS sequence"/>
</dbReference>
<evidence type="ECO:0000313" key="2">
    <source>
        <dbReference type="Proteomes" id="UP000828251"/>
    </source>
</evidence>
<comment type="caution">
    <text evidence="1">The sequence shown here is derived from an EMBL/GenBank/DDBJ whole genome shotgun (WGS) entry which is preliminary data.</text>
</comment>
<evidence type="ECO:0000313" key="1">
    <source>
        <dbReference type="EMBL" id="KAH1064427.1"/>
    </source>
</evidence>
<accession>A0A9D3UXQ7</accession>
<dbReference type="OrthoDB" id="678681at2759"/>
<protein>
    <submittedName>
        <fullName evidence="1">Uncharacterized protein</fullName>
    </submittedName>
</protein>
<sequence>MSGQINAVEVCDTENDHLKLNLDMIVGLILPMVKADPRTNVSILITNICSHFNYTPSYHNAWIAKQKALEKMHSGWDVSYKRYGSGAKYWRDGTFMYGSYIHRLLFDVAQDGNRRILPIAFAIMPG</sequence>
<reference evidence="1 2" key="1">
    <citation type="journal article" date="2021" name="Plant Biotechnol. J.">
        <title>Multi-omics assisted identification of the key and species-specific regulatory components of drought-tolerant mechanisms in Gossypium stocksii.</title>
        <authorList>
            <person name="Yu D."/>
            <person name="Ke L."/>
            <person name="Zhang D."/>
            <person name="Wu Y."/>
            <person name="Sun Y."/>
            <person name="Mei J."/>
            <person name="Sun J."/>
            <person name="Sun Y."/>
        </authorList>
    </citation>
    <scope>NUCLEOTIDE SEQUENCE [LARGE SCALE GENOMIC DNA]</scope>
    <source>
        <strain evidence="2">cv. E1</strain>
        <tissue evidence="1">Leaf</tissue>
    </source>
</reference>